<gene>
    <name evidence="1" type="ORF">ONZ43_g4869</name>
</gene>
<dbReference type="Proteomes" id="UP001153334">
    <property type="component" value="Unassembled WGS sequence"/>
</dbReference>
<sequence>MSQNPYQQGPSAEQGYGYDQEHELQNYGQQPAAPHTLPQHEFLGRIDFLRNEIVVSRASSSNVSSPRPRA</sequence>
<evidence type="ECO:0000313" key="1">
    <source>
        <dbReference type="EMBL" id="KAJ8114582.1"/>
    </source>
</evidence>
<name>A0ACC2IHK9_9PEZI</name>
<reference evidence="1" key="1">
    <citation type="submission" date="2022-11" db="EMBL/GenBank/DDBJ databases">
        <title>Genome Sequence of Nemania bipapillata.</title>
        <authorList>
            <person name="Buettner E."/>
        </authorList>
    </citation>
    <scope>NUCLEOTIDE SEQUENCE</scope>
    <source>
        <strain evidence="1">CP14</strain>
    </source>
</reference>
<keyword evidence="2" id="KW-1185">Reference proteome</keyword>
<organism evidence="1 2">
    <name type="scientific">Nemania bipapillata</name>
    <dbReference type="NCBI Taxonomy" id="110536"/>
    <lineage>
        <taxon>Eukaryota</taxon>
        <taxon>Fungi</taxon>
        <taxon>Dikarya</taxon>
        <taxon>Ascomycota</taxon>
        <taxon>Pezizomycotina</taxon>
        <taxon>Sordariomycetes</taxon>
        <taxon>Xylariomycetidae</taxon>
        <taxon>Xylariales</taxon>
        <taxon>Xylariaceae</taxon>
        <taxon>Nemania</taxon>
    </lineage>
</organism>
<accession>A0ACC2IHK9</accession>
<dbReference type="EMBL" id="JAPESX010001395">
    <property type="protein sequence ID" value="KAJ8114582.1"/>
    <property type="molecule type" value="Genomic_DNA"/>
</dbReference>
<proteinExistence type="predicted"/>
<evidence type="ECO:0000313" key="2">
    <source>
        <dbReference type="Proteomes" id="UP001153334"/>
    </source>
</evidence>
<comment type="caution">
    <text evidence="1">The sequence shown here is derived from an EMBL/GenBank/DDBJ whole genome shotgun (WGS) entry which is preliminary data.</text>
</comment>
<protein>
    <submittedName>
        <fullName evidence="1">Uncharacterized protein</fullName>
    </submittedName>
</protein>